<dbReference type="RefSeq" id="WP_322608881.1">
    <property type="nucleotide sequence ID" value="NZ_JARVCO010000010.1"/>
</dbReference>
<proteinExistence type="predicted"/>
<name>A0ABU5MY22_9BACT</name>
<reference evidence="1 2" key="1">
    <citation type="journal article" date="2024" name="Appl. Environ. Microbiol.">
        <title>Pontiella agarivorans sp. nov., a novel marine anaerobic bacterium capable of degrading macroalgal polysaccharides and fixing nitrogen.</title>
        <authorList>
            <person name="Liu N."/>
            <person name="Kivenson V."/>
            <person name="Peng X."/>
            <person name="Cui Z."/>
            <person name="Lankiewicz T.S."/>
            <person name="Gosselin K.M."/>
            <person name="English C.J."/>
            <person name="Blair E.M."/>
            <person name="O'Malley M.A."/>
            <person name="Valentine D.L."/>
        </authorList>
    </citation>
    <scope>NUCLEOTIDE SEQUENCE [LARGE SCALE GENOMIC DNA]</scope>
    <source>
        <strain evidence="1 2">NLcol2</strain>
    </source>
</reference>
<evidence type="ECO:0000313" key="1">
    <source>
        <dbReference type="EMBL" id="MDZ8119092.1"/>
    </source>
</evidence>
<comment type="caution">
    <text evidence="1">The sequence shown here is derived from an EMBL/GenBank/DDBJ whole genome shotgun (WGS) entry which is preliminary data.</text>
</comment>
<sequence>MIEDASRRLSFNQGIDVNGRGICNEKKFFLCSDTERAVPRLKAYARQALEHPEELAGLLHSSLASKIRHCRCLEDNIQQIHREIVQQLANMPVVMLTSVWGIGTTLASGVSAMELER</sequence>
<keyword evidence="2" id="KW-1185">Reference proteome</keyword>
<organism evidence="1 2">
    <name type="scientific">Pontiella agarivorans</name>
    <dbReference type="NCBI Taxonomy" id="3038953"/>
    <lineage>
        <taxon>Bacteria</taxon>
        <taxon>Pseudomonadati</taxon>
        <taxon>Kiritimatiellota</taxon>
        <taxon>Kiritimatiellia</taxon>
        <taxon>Kiritimatiellales</taxon>
        <taxon>Pontiellaceae</taxon>
        <taxon>Pontiella</taxon>
    </lineage>
</organism>
<evidence type="ECO:0000313" key="2">
    <source>
        <dbReference type="Proteomes" id="UP001290861"/>
    </source>
</evidence>
<protein>
    <submittedName>
        <fullName evidence="1">Uncharacterized protein</fullName>
    </submittedName>
</protein>
<dbReference type="EMBL" id="JARVCO010000010">
    <property type="protein sequence ID" value="MDZ8119092.1"/>
    <property type="molecule type" value="Genomic_DNA"/>
</dbReference>
<gene>
    <name evidence="1" type="ORF">P9H32_10695</name>
</gene>
<accession>A0ABU5MY22</accession>
<dbReference type="Proteomes" id="UP001290861">
    <property type="component" value="Unassembled WGS sequence"/>
</dbReference>